<organism evidence="1">
    <name type="scientific">Salmonella enterica</name>
    <name type="common">Salmonella choleraesuis</name>
    <dbReference type="NCBI Taxonomy" id="28901"/>
    <lineage>
        <taxon>Bacteria</taxon>
        <taxon>Pseudomonadati</taxon>
        <taxon>Pseudomonadota</taxon>
        <taxon>Gammaproteobacteria</taxon>
        <taxon>Enterobacterales</taxon>
        <taxon>Enterobacteriaceae</taxon>
        <taxon>Salmonella</taxon>
    </lineage>
</organism>
<dbReference type="AlphaFoldDB" id="A0A750MMQ6"/>
<protein>
    <submittedName>
        <fullName evidence="1">Uncharacterized protein</fullName>
    </submittedName>
</protein>
<gene>
    <name evidence="1" type="ORF">G9F11_005009</name>
</gene>
<name>A0A750MMQ6_SALER</name>
<accession>A0A750MMQ6</accession>
<proteinExistence type="predicted"/>
<reference evidence="1" key="1">
    <citation type="journal article" date="2018" name="Genome Biol.">
        <title>SKESA: strategic k-mer extension for scrupulous assemblies.</title>
        <authorList>
            <person name="Souvorov A."/>
            <person name="Agarwala R."/>
            <person name="Lipman D.J."/>
        </authorList>
    </citation>
    <scope>NUCLEOTIDE SEQUENCE</scope>
    <source>
        <strain evidence="1">MA.CK_93/00001031</strain>
    </source>
</reference>
<dbReference type="Pfam" id="PF19663">
    <property type="entry name" value="DUF6166"/>
    <property type="match status" value="1"/>
</dbReference>
<dbReference type="InterPro" id="IPR046164">
    <property type="entry name" value="DUF6166"/>
</dbReference>
<reference evidence="1" key="2">
    <citation type="submission" date="2020-02" db="EMBL/GenBank/DDBJ databases">
        <authorList>
            <consortium name="NCBI Pathogen Detection Project"/>
        </authorList>
    </citation>
    <scope>NUCLEOTIDE SEQUENCE</scope>
    <source>
        <strain evidence="1">MA.CK_93/00001031</strain>
    </source>
</reference>
<dbReference type="EMBL" id="DAAVPY010000025">
    <property type="protein sequence ID" value="HAF6262300.1"/>
    <property type="molecule type" value="Genomic_DNA"/>
</dbReference>
<comment type="caution">
    <text evidence="1">The sequence shown here is derived from an EMBL/GenBank/DDBJ whole genome shotgun (WGS) entry which is preliminary data.</text>
</comment>
<sequence>MLLRLVEGAGVALWRSRKDSPAELLPPRQDLFNYTGGYSWGYKGSGCQNLAYAIAGRVYEYDNLSSSELAEKAMKMLDVLISTLIQDNEYTLDVTMIRQSLGDTPREIF</sequence>
<evidence type="ECO:0000313" key="1">
    <source>
        <dbReference type="EMBL" id="HAF6262300.1"/>
    </source>
</evidence>